<dbReference type="EMBL" id="BMYD01000001">
    <property type="protein sequence ID" value="GHA72921.1"/>
    <property type="molecule type" value="Genomic_DNA"/>
</dbReference>
<organism evidence="1 2">
    <name type="scientific">Cognatilysobacter bugurensis</name>
    <dbReference type="NCBI Taxonomy" id="543356"/>
    <lineage>
        <taxon>Bacteria</taxon>
        <taxon>Pseudomonadati</taxon>
        <taxon>Pseudomonadota</taxon>
        <taxon>Gammaproteobacteria</taxon>
        <taxon>Lysobacterales</taxon>
        <taxon>Lysobacteraceae</taxon>
        <taxon>Cognatilysobacter</taxon>
    </lineage>
</organism>
<evidence type="ECO:0000313" key="2">
    <source>
        <dbReference type="Proteomes" id="UP000646426"/>
    </source>
</evidence>
<reference evidence="1" key="2">
    <citation type="submission" date="2020-09" db="EMBL/GenBank/DDBJ databases">
        <authorList>
            <person name="Sun Q."/>
            <person name="Kim S."/>
        </authorList>
    </citation>
    <scope>NUCLEOTIDE SEQUENCE</scope>
    <source>
        <strain evidence="1">KCTC 23077</strain>
    </source>
</reference>
<evidence type="ECO:0000313" key="1">
    <source>
        <dbReference type="EMBL" id="GHA72921.1"/>
    </source>
</evidence>
<accession>A0A918SVF1</accession>
<name>A0A918SVF1_9GAMM</name>
<protein>
    <submittedName>
        <fullName evidence="1">Uncharacterized protein</fullName>
    </submittedName>
</protein>
<sequence length="175" mass="18724">MIATAAAPVYAQGAPRLRPELRLCAPTGPCWLYPKRLVLPANALGRTPNLTPTMRGLDWPTANGYAQFAVPRPLDYTGGRVRVGVFYYIGAGGDGTVGVGMTPVGLRAGGPFETYGGGASSLAAVQSDTHYEQWVVLPTVNTGFSGSAPWWHVEINRLGTYDARITLLTVVVEYR</sequence>
<comment type="caution">
    <text evidence="1">The sequence shown here is derived from an EMBL/GenBank/DDBJ whole genome shotgun (WGS) entry which is preliminary data.</text>
</comment>
<dbReference type="AlphaFoldDB" id="A0A918SVF1"/>
<dbReference type="Proteomes" id="UP000646426">
    <property type="component" value="Unassembled WGS sequence"/>
</dbReference>
<proteinExistence type="predicted"/>
<keyword evidence="2" id="KW-1185">Reference proteome</keyword>
<gene>
    <name evidence="1" type="ORF">GCM10007067_06920</name>
</gene>
<reference evidence="1" key="1">
    <citation type="journal article" date="2014" name="Int. J. Syst. Evol. Microbiol.">
        <title>Complete genome sequence of Corynebacterium casei LMG S-19264T (=DSM 44701T), isolated from a smear-ripened cheese.</title>
        <authorList>
            <consortium name="US DOE Joint Genome Institute (JGI-PGF)"/>
            <person name="Walter F."/>
            <person name="Albersmeier A."/>
            <person name="Kalinowski J."/>
            <person name="Ruckert C."/>
        </authorList>
    </citation>
    <scope>NUCLEOTIDE SEQUENCE</scope>
    <source>
        <strain evidence="1">KCTC 23077</strain>
    </source>
</reference>